<keyword evidence="1" id="KW-0812">Transmembrane</keyword>
<dbReference type="EMBL" id="PVMZ01000013">
    <property type="protein sequence ID" value="PRX18427.1"/>
    <property type="molecule type" value="Genomic_DNA"/>
</dbReference>
<organism evidence="2 3">
    <name type="scientific">Actinoplanes italicus</name>
    <dbReference type="NCBI Taxonomy" id="113567"/>
    <lineage>
        <taxon>Bacteria</taxon>
        <taxon>Bacillati</taxon>
        <taxon>Actinomycetota</taxon>
        <taxon>Actinomycetes</taxon>
        <taxon>Micromonosporales</taxon>
        <taxon>Micromonosporaceae</taxon>
        <taxon>Actinoplanes</taxon>
    </lineage>
</organism>
<proteinExistence type="predicted"/>
<keyword evidence="1" id="KW-0472">Membrane</keyword>
<dbReference type="Proteomes" id="UP000239415">
    <property type="component" value="Unassembled WGS sequence"/>
</dbReference>
<sequence>MTSRYPWARVLTALAGIAALLGILIVATPQLTDQRRIDADDDRDLSGSAYTATKNKLNHAAIDEHVRTHYPWLAPVYLGEAVTMTGDPGFSAWLQADLVNGTGGATYTLRIQNTGTEPFDGSFSEGCAWLEMDDGKRYYPPDVSNFNGWFVPSAVDPDTESKIALTFKFPAHERPASLILCLRLGKIHPTAQWSLNP</sequence>
<protein>
    <recommendedName>
        <fullName evidence="4">DUF4352 domain-containing protein</fullName>
    </recommendedName>
</protein>
<accession>A0A2T0K634</accession>
<gene>
    <name evidence="2" type="ORF">CLV67_113264</name>
</gene>
<dbReference type="AlphaFoldDB" id="A0A2T0K634"/>
<evidence type="ECO:0008006" key="4">
    <source>
        <dbReference type="Google" id="ProtNLM"/>
    </source>
</evidence>
<evidence type="ECO:0000256" key="1">
    <source>
        <dbReference type="SAM" id="Phobius"/>
    </source>
</evidence>
<feature type="transmembrane region" description="Helical" evidence="1">
    <location>
        <begin position="6"/>
        <end position="27"/>
    </location>
</feature>
<reference evidence="2 3" key="1">
    <citation type="submission" date="2018-03" db="EMBL/GenBank/DDBJ databases">
        <title>Genomic Encyclopedia of Archaeal and Bacterial Type Strains, Phase II (KMG-II): from individual species to whole genera.</title>
        <authorList>
            <person name="Goeker M."/>
        </authorList>
    </citation>
    <scope>NUCLEOTIDE SEQUENCE [LARGE SCALE GENOMIC DNA]</scope>
    <source>
        <strain evidence="2 3">DSM 43146</strain>
    </source>
</reference>
<keyword evidence="1" id="KW-1133">Transmembrane helix</keyword>
<evidence type="ECO:0000313" key="3">
    <source>
        <dbReference type="Proteomes" id="UP000239415"/>
    </source>
</evidence>
<keyword evidence="3" id="KW-1185">Reference proteome</keyword>
<name>A0A2T0K634_9ACTN</name>
<evidence type="ECO:0000313" key="2">
    <source>
        <dbReference type="EMBL" id="PRX18427.1"/>
    </source>
</evidence>
<comment type="caution">
    <text evidence="2">The sequence shown here is derived from an EMBL/GenBank/DDBJ whole genome shotgun (WGS) entry which is preliminary data.</text>
</comment>